<dbReference type="EMBL" id="FQYV01000011">
    <property type="protein sequence ID" value="SHJ19680.1"/>
    <property type="molecule type" value="Genomic_DNA"/>
</dbReference>
<proteinExistence type="predicted"/>
<dbReference type="Gene3D" id="1.20.1440.60">
    <property type="entry name" value="23S rRNA-intervening sequence"/>
    <property type="match status" value="1"/>
</dbReference>
<keyword evidence="2" id="KW-1185">Reference proteome</keyword>
<dbReference type="NCBIfam" id="TIGR02436">
    <property type="entry name" value="four helix bundle protein"/>
    <property type="match status" value="1"/>
</dbReference>
<dbReference type="InterPro" id="IPR036583">
    <property type="entry name" value="23S_rRNA_IVS_sf"/>
</dbReference>
<dbReference type="STRING" id="797419.SAMN05216556_11245"/>
<dbReference type="Proteomes" id="UP000184172">
    <property type="component" value="Unassembled WGS sequence"/>
</dbReference>
<organism evidence="1 2">
    <name type="scientific">Aequorivita viscosa</name>
    <dbReference type="NCBI Taxonomy" id="797419"/>
    <lineage>
        <taxon>Bacteria</taxon>
        <taxon>Pseudomonadati</taxon>
        <taxon>Bacteroidota</taxon>
        <taxon>Flavobacteriia</taxon>
        <taxon>Flavobacteriales</taxon>
        <taxon>Flavobacteriaceae</taxon>
        <taxon>Aequorivita</taxon>
    </lineage>
</organism>
<protein>
    <submittedName>
        <fullName evidence="1">Four helix bundle protein</fullName>
    </submittedName>
</protein>
<sequence length="80" mass="9396">MDNIAEGFGRRGNKEFINFLSYSRGSCCETESQLIRALDRKHISQEEYDLLIIKTQNEIDQISKFMNYLKNSDRKGPKFD</sequence>
<dbReference type="AlphaFoldDB" id="A0A1M6HBU3"/>
<gene>
    <name evidence="1" type="ORF">SAMN04487908_11144</name>
</gene>
<dbReference type="InterPro" id="IPR012657">
    <property type="entry name" value="23S_rRNA-intervening_sequence"/>
</dbReference>
<reference evidence="2" key="1">
    <citation type="submission" date="2016-11" db="EMBL/GenBank/DDBJ databases">
        <authorList>
            <person name="Varghese N."/>
            <person name="Submissions S."/>
        </authorList>
    </citation>
    <scope>NUCLEOTIDE SEQUENCE [LARGE SCALE GENOMIC DNA]</scope>
    <source>
        <strain evidence="2">DSM 26349</strain>
    </source>
</reference>
<dbReference type="Pfam" id="PF05635">
    <property type="entry name" value="23S_rRNA_IVP"/>
    <property type="match status" value="1"/>
</dbReference>
<name>A0A1M6HBU3_9FLAO</name>
<dbReference type="SUPFAM" id="SSF158446">
    <property type="entry name" value="IVS-encoded protein-like"/>
    <property type="match status" value="1"/>
</dbReference>
<accession>A0A1M6HBU3</accession>
<evidence type="ECO:0000313" key="1">
    <source>
        <dbReference type="EMBL" id="SHJ19680.1"/>
    </source>
</evidence>
<evidence type="ECO:0000313" key="2">
    <source>
        <dbReference type="Proteomes" id="UP000184172"/>
    </source>
</evidence>